<dbReference type="Proteomes" id="UP001158066">
    <property type="component" value="Unassembled WGS sequence"/>
</dbReference>
<dbReference type="RefSeq" id="WP_283407848.1">
    <property type="nucleotide sequence ID" value="NZ_FXUF01000001.1"/>
</dbReference>
<evidence type="ECO:0000313" key="2">
    <source>
        <dbReference type="Proteomes" id="UP001158066"/>
    </source>
</evidence>
<reference evidence="1" key="1">
    <citation type="submission" date="2017-05" db="EMBL/GenBank/DDBJ databases">
        <authorList>
            <person name="Varghese N."/>
            <person name="Submissions S."/>
        </authorList>
    </citation>
    <scope>NUCLEOTIDE SEQUENCE</scope>
    <source>
        <strain evidence="1">Su22</strain>
    </source>
</reference>
<dbReference type="AlphaFoldDB" id="A0AA45WTL8"/>
<accession>A0AA45WTL8</accession>
<keyword evidence="2" id="KW-1185">Reference proteome</keyword>
<organism evidence="1 2">
    <name type="scientific">Anoxynatronum buryatiense</name>
    <dbReference type="NCBI Taxonomy" id="489973"/>
    <lineage>
        <taxon>Bacteria</taxon>
        <taxon>Bacillati</taxon>
        <taxon>Bacillota</taxon>
        <taxon>Clostridia</taxon>
        <taxon>Eubacteriales</taxon>
        <taxon>Clostridiaceae</taxon>
        <taxon>Anoxynatronum</taxon>
    </lineage>
</organism>
<evidence type="ECO:0000313" key="1">
    <source>
        <dbReference type="EMBL" id="SMP41428.1"/>
    </source>
</evidence>
<protein>
    <submittedName>
        <fullName evidence="1">Uncharacterized protein</fullName>
    </submittedName>
</protein>
<sequence>MSACQDEILYHILKNPHLNLEEIAFLTETSEDQLVRMKQRLEKEPSD</sequence>
<gene>
    <name evidence="1" type="ORF">SAMN06296020_101512</name>
</gene>
<comment type="caution">
    <text evidence="1">The sequence shown here is derived from an EMBL/GenBank/DDBJ whole genome shotgun (WGS) entry which is preliminary data.</text>
</comment>
<name>A0AA45WTL8_9CLOT</name>
<dbReference type="EMBL" id="FXUF01000001">
    <property type="protein sequence ID" value="SMP41428.1"/>
    <property type="molecule type" value="Genomic_DNA"/>
</dbReference>
<proteinExistence type="predicted"/>